<evidence type="ECO:0000256" key="1">
    <source>
        <dbReference type="SAM" id="MobiDB-lite"/>
    </source>
</evidence>
<accession>S9TX45</accession>
<feature type="compositionally biased region" description="Low complexity" evidence="1">
    <location>
        <begin position="250"/>
        <end position="260"/>
    </location>
</feature>
<keyword evidence="3" id="KW-1185">Reference proteome</keyword>
<feature type="region of interest" description="Disordered" evidence="1">
    <location>
        <begin position="63"/>
        <end position="137"/>
    </location>
</feature>
<evidence type="ECO:0000313" key="3">
    <source>
        <dbReference type="Proteomes" id="UP000015354"/>
    </source>
</evidence>
<proteinExistence type="predicted"/>
<organism evidence="2 3">
    <name type="scientific">Strigomonas culicis</name>
    <dbReference type="NCBI Taxonomy" id="28005"/>
    <lineage>
        <taxon>Eukaryota</taxon>
        <taxon>Discoba</taxon>
        <taxon>Euglenozoa</taxon>
        <taxon>Kinetoplastea</taxon>
        <taxon>Metakinetoplastina</taxon>
        <taxon>Trypanosomatida</taxon>
        <taxon>Trypanosomatidae</taxon>
        <taxon>Strigomonadinae</taxon>
        <taxon>Strigomonas</taxon>
    </lineage>
</organism>
<reference evidence="2 3" key="1">
    <citation type="journal article" date="2013" name="PLoS ONE">
        <title>Predicting the Proteins of Angomonas deanei, Strigomonas culicis and Their Respective Endosymbionts Reveals New Aspects of the Trypanosomatidae Family.</title>
        <authorList>
            <person name="Motta M.C."/>
            <person name="Martins A.C."/>
            <person name="de Souza S.S."/>
            <person name="Catta-Preta C.M."/>
            <person name="Silva R."/>
            <person name="Klein C.C."/>
            <person name="de Almeida L.G."/>
            <person name="de Lima Cunha O."/>
            <person name="Ciapina L.P."/>
            <person name="Brocchi M."/>
            <person name="Colabardini A.C."/>
            <person name="de Araujo Lima B."/>
            <person name="Machado C.R."/>
            <person name="de Almeida Soares C.M."/>
            <person name="Probst C.M."/>
            <person name="de Menezes C.B."/>
            <person name="Thompson C.E."/>
            <person name="Bartholomeu D.C."/>
            <person name="Gradia D.F."/>
            <person name="Pavoni D.P."/>
            <person name="Grisard E.C."/>
            <person name="Fantinatti-Garboggini F."/>
            <person name="Marchini F.K."/>
            <person name="Rodrigues-Luiz G.F."/>
            <person name="Wagner G."/>
            <person name="Goldman G.H."/>
            <person name="Fietto J.L."/>
            <person name="Elias M.C."/>
            <person name="Goldman M.H."/>
            <person name="Sagot M.F."/>
            <person name="Pereira M."/>
            <person name="Stoco P.H."/>
            <person name="de Mendonca-Neto R.P."/>
            <person name="Teixeira S.M."/>
            <person name="Maciel T.E."/>
            <person name="de Oliveira Mendes T.A."/>
            <person name="Urmenyi T.P."/>
            <person name="de Souza W."/>
            <person name="Schenkman S."/>
            <person name="de Vasconcelos A.T."/>
        </authorList>
    </citation>
    <scope>NUCLEOTIDE SEQUENCE [LARGE SCALE GENOMIC DNA]</scope>
</reference>
<gene>
    <name evidence="2" type="ORF">STCU_08678</name>
</gene>
<sequence>MRRYQLWPLSSIYSECEMFLSMSKVVRPSVSYFISIWNPKDYPITLTDVKARSKKGNLFDRAALKKQKGSNTARRPSSSLRPAAAGKATLRGRRHERSSVSIAHSGGSSSCSGSKNSDSGSSEPSTTPTITDYTQSDFPVRSSEGIAYLDSSGKYAGGPVRAADDTMDDPTPEANTSLRAANPSGALAAGVPGNAPARGRRVVGGAPHTGVKLATWILRAMQRESDLDDYVAEMHDKAARQSRQSVASFPSSTEATLTETLPPPHIRFAGMEKPPSVDSRSTYTKESIIDEDD</sequence>
<feature type="compositionally biased region" description="Polar residues" evidence="1">
    <location>
        <begin position="69"/>
        <end position="80"/>
    </location>
</feature>
<dbReference type="AlphaFoldDB" id="S9TX45"/>
<protein>
    <submittedName>
        <fullName evidence="2">Uncharacterized protein</fullName>
    </submittedName>
</protein>
<dbReference type="EMBL" id="ATMH01008678">
    <property type="protein sequence ID" value="EPY21139.1"/>
    <property type="molecule type" value="Genomic_DNA"/>
</dbReference>
<feature type="compositionally biased region" description="Polar residues" evidence="1">
    <location>
        <begin position="126"/>
        <end position="137"/>
    </location>
</feature>
<name>S9TX45_9TRYP</name>
<dbReference type="Proteomes" id="UP000015354">
    <property type="component" value="Unassembled WGS sequence"/>
</dbReference>
<feature type="region of interest" description="Disordered" evidence="1">
    <location>
        <begin position="239"/>
        <end position="293"/>
    </location>
</feature>
<dbReference type="OrthoDB" id="6375174at2759"/>
<feature type="region of interest" description="Disordered" evidence="1">
    <location>
        <begin position="149"/>
        <end position="186"/>
    </location>
</feature>
<comment type="caution">
    <text evidence="2">The sequence shown here is derived from an EMBL/GenBank/DDBJ whole genome shotgun (WGS) entry which is preliminary data.</text>
</comment>
<feature type="compositionally biased region" description="Low complexity" evidence="1">
    <location>
        <begin position="99"/>
        <end position="125"/>
    </location>
</feature>
<evidence type="ECO:0000313" key="2">
    <source>
        <dbReference type="EMBL" id="EPY21139.1"/>
    </source>
</evidence>